<reference evidence="2 3" key="1">
    <citation type="submission" date="2018-05" db="EMBL/GenBank/DDBJ databases">
        <title>Paenibacillus flagellatus sp. nov., isolated from selenium mineral soil.</title>
        <authorList>
            <person name="Dai X."/>
        </authorList>
    </citation>
    <scope>NUCLEOTIDE SEQUENCE [LARGE SCALE GENOMIC DNA]</scope>
    <source>
        <strain evidence="2 3">DXL2</strain>
    </source>
</reference>
<sequence>MTDEAKKSLLEHAAEVAEHQYDVSDYDGTTQIAAGTAETHEQFSDSYAAGTSDGGFTHDRPDASQP</sequence>
<dbReference type="EMBL" id="QJVJ01000002">
    <property type="protein sequence ID" value="PYI56451.1"/>
    <property type="molecule type" value="Genomic_DNA"/>
</dbReference>
<evidence type="ECO:0000313" key="2">
    <source>
        <dbReference type="EMBL" id="PYI56451.1"/>
    </source>
</evidence>
<accession>A0A2V5KA74</accession>
<feature type="compositionally biased region" description="Basic and acidic residues" evidence="1">
    <location>
        <begin position="56"/>
        <end position="66"/>
    </location>
</feature>
<dbReference type="OrthoDB" id="2642114at2"/>
<dbReference type="Proteomes" id="UP000247476">
    <property type="component" value="Unassembled WGS sequence"/>
</dbReference>
<name>A0A2V5KA74_9BACL</name>
<proteinExistence type="predicted"/>
<dbReference type="RefSeq" id="WP_110838977.1">
    <property type="nucleotide sequence ID" value="NZ_QJVJ01000002.1"/>
</dbReference>
<keyword evidence="3" id="KW-1185">Reference proteome</keyword>
<evidence type="ECO:0000256" key="1">
    <source>
        <dbReference type="SAM" id="MobiDB-lite"/>
    </source>
</evidence>
<feature type="region of interest" description="Disordered" evidence="1">
    <location>
        <begin position="32"/>
        <end position="66"/>
    </location>
</feature>
<gene>
    <name evidence="2" type="ORF">DLM86_05615</name>
</gene>
<dbReference type="Pfam" id="PF13217">
    <property type="entry name" value="DUF4025"/>
    <property type="match status" value="1"/>
</dbReference>
<dbReference type="InterPro" id="IPR025100">
    <property type="entry name" value="DUF4025"/>
</dbReference>
<protein>
    <submittedName>
        <fullName evidence="2">DUF4025 domain-containing protein</fullName>
    </submittedName>
</protein>
<comment type="caution">
    <text evidence="2">The sequence shown here is derived from an EMBL/GenBank/DDBJ whole genome shotgun (WGS) entry which is preliminary data.</text>
</comment>
<dbReference type="AlphaFoldDB" id="A0A2V5KA74"/>
<organism evidence="2 3">
    <name type="scientific">Paenibacillus flagellatus</name>
    <dbReference type="NCBI Taxonomy" id="2211139"/>
    <lineage>
        <taxon>Bacteria</taxon>
        <taxon>Bacillati</taxon>
        <taxon>Bacillota</taxon>
        <taxon>Bacilli</taxon>
        <taxon>Bacillales</taxon>
        <taxon>Paenibacillaceae</taxon>
        <taxon>Paenibacillus</taxon>
    </lineage>
</organism>
<evidence type="ECO:0000313" key="3">
    <source>
        <dbReference type="Proteomes" id="UP000247476"/>
    </source>
</evidence>